<evidence type="ECO:0008006" key="3">
    <source>
        <dbReference type="Google" id="ProtNLM"/>
    </source>
</evidence>
<dbReference type="RefSeq" id="WP_240263342.1">
    <property type="nucleotide sequence ID" value="NZ_CP092488.2"/>
</dbReference>
<name>A0ABY3VSJ7_9MYCO</name>
<organism evidence="1 2">
    <name type="scientific">Mycobacterium paraterrae</name>
    <dbReference type="NCBI Taxonomy" id="577492"/>
    <lineage>
        <taxon>Bacteria</taxon>
        <taxon>Bacillati</taxon>
        <taxon>Actinomycetota</taxon>
        <taxon>Actinomycetes</taxon>
        <taxon>Mycobacteriales</taxon>
        <taxon>Mycobacteriaceae</taxon>
        <taxon>Mycobacterium</taxon>
    </lineage>
</organism>
<sequence>MAFRKAENLDILFDVYPDDSGKELATVLSYLAGRSLSREEIWTAMELPRSTYYDQLDKGTLITADNLRVAAANLGINRAELLTRYRFIEPEEVTALAEEIRGGMQIHAVGAGTVKTLQQPTKISEWRPRSDAPPL</sequence>
<accession>A0ABY3VSJ7</accession>
<dbReference type="Proteomes" id="UP001055336">
    <property type="component" value="Chromosome"/>
</dbReference>
<evidence type="ECO:0000313" key="2">
    <source>
        <dbReference type="Proteomes" id="UP001055336"/>
    </source>
</evidence>
<dbReference type="EMBL" id="CP092488">
    <property type="protein sequence ID" value="UMB71593.1"/>
    <property type="molecule type" value="Genomic_DNA"/>
</dbReference>
<proteinExistence type="predicted"/>
<keyword evidence="2" id="KW-1185">Reference proteome</keyword>
<evidence type="ECO:0000313" key="1">
    <source>
        <dbReference type="EMBL" id="UMB71593.1"/>
    </source>
</evidence>
<reference evidence="1" key="1">
    <citation type="submission" date="2022-08" db="EMBL/GenBank/DDBJ databases">
        <title>Whole genome sequencing of non-tuberculosis mycobacteria type-strains.</title>
        <authorList>
            <person name="Igarashi Y."/>
            <person name="Osugi A."/>
            <person name="Mitarai S."/>
        </authorList>
    </citation>
    <scope>NUCLEOTIDE SEQUENCE</scope>
    <source>
        <strain evidence="1">DSM 45127</strain>
    </source>
</reference>
<gene>
    <name evidence="1" type="ORF">MKK62_10330</name>
</gene>
<protein>
    <recommendedName>
        <fullName evidence="3">XRE family transcriptional regulator</fullName>
    </recommendedName>
</protein>